<accession>A0A1G2HNW3</accession>
<name>A0A1G2HNW3_9BACT</name>
<evidence type="ECO:0000313" key="2">
    <source>
        <dbReference type="Proteomes" id="UP000177190"/>
    </source>
</evidence>
<proteinExistence type="predicted"/>
<dbReference type="AlphaFoldDB" id="A0A1G2HNW3"/>
<gene>
    <name evidence="1" type="ORF">A2812_03480</name>
</gene>
<dbReference type="EMBL" id="MHOM01000025">
    <property type="protein sequence ID" value="OGZ64232.1"/>
    <property type="molecule type" value="Genomic_DNA"/>
</dbReference>
<protein>
    <submittedName>
        <fullName evidence="1">Uncharacterized protein</fullName>
    </submittedName>
</protein>
<reference evidence="1 2" key="1">
    <citation type="journal article" date="2016" name="Nat. Commun.">
        <title>Thousands of microbial genomes shed light on interconnected biogeochemical processes in an aquifer system.</title>
        <authorList>
            <person name="Anantharaman K."/>
            <person name="Brown C.T."/>
            <person name="Hug L.A."/>
            <person name="Sharon I."/>
            <person name="Castelle C.J."/>
            <person name="Probst A.J."/>
            <person name="Thomas B.C."/>
            <person name="Singh A."/>
            <person name="Wilkins M.J."/>
            <person name="Karaoz U."/>
            <person name="Brodie E.L."/>
            <person name="Williams K.H."/>
            <person name="Hubbard S.S."/>
            <person name="Banfield J.F."/>
        </authorList>
    </citation>
    <scope>NUCLEOTIDE SEQUENCE [LARGE SCALE GENOMIC DNA]</scope>
</reference>
<organism evidence="1 2">
    <name type="scientific">Candidatus Staskawiczbacteria bacterium RIFCSPHIGHO2_01_FULL_36_16</name>
    <dbReference type="NCBI Taxonomy" id="1802200"/>
    <lineage>
        <taxon>Bacteria</taxon>
        <taxon>Candidatus Staskawicziibacteriota</taxon>
    </lineage>
</organism>
<sequence>MSSVTSSGFQIWKTVKVGPGIADDFRQRIVNEAGLAVIPEETEFDLVKVTVSDLGFKEGVRHDRIYVRAKEFGLELCPPEVGHQLQLQYDGPPDGKPILVGMEPVRLADILGYGGRYLVYCLGDWNFTRYLLSPGHVWDLDDQWVFVLPHK</sequence>
<comment type="caution">
    <text evidence="1">The sequence shown here is derived from an EMBL/GenBank/DDBJ whole genome shotgun (WGS) entry which is preliminary data.</text>
</comment>
<evidence type="ECO:0000313" key="1">
    <source>
        <dbReference type="EMBL" id="OGZ64232.1"/>
    </source>
</evidence>
<dbReference type="Proteomes" id="UP000177190">
    <property type="component" value="Unassembled WGS sequence"/>
</dbReference>